<evidence type="ECO:0000256" key="1">
    <source>
        <dbReference type="SAM" id="Phobius"/>
    </source>
</evidence>
<proteinExistence type="predicted"/>
<dbReference type="AlphaFoldDB" id="A0A5Q4YW50"/>
<organism evidence="2 3">
    <name type="scientific">Paraburkholderia dioscoreae</name>
    <dbReference type="NCBI Taxonomy" id="2604047"/>
    <lineage>
        <taxon>Bacteria</taxon>
        <taxon>Pseudomonadati</taxon>
        <taxon>Pseudomonadota</taxon>
        <taxon>Betaproteobacteria</taxon>
        <taxon>Burkholderiales</taxon>
        <taxon>Burkholderiaceae</taxon>
        <taxon>Paraburkholderia</taxon>
    </lineage>
</organism>
<keyword evidence="1" id="KW-1133">Transmembrane helix</keyword>
<keyword evidence="1" id="KW-0472">Membrane</keyword>
<gene>
    <name evidence="2" type="ORF">PDMSB3_3494</name>
</gene>
<dbReference type="EMBL" id="LR699553">
    <property type="protein sequence ID" value="VVD29950.1"/>
    <property type="molecule type" value="Genomic_DNA"/>
</dbReference>
<protein>
    <submittedName>
        <fullName evidence="2">Uncharacterized protein</fullName>
    </submittedName>
</protein>
<evidence type="ECO:0000313" key="3">
    <source>
        <dbReference type="Proteomes" id="UP000325811"/>
    </source>
</evidence>
<name>A0A5Q4YW50_9BURK</name>
<accession>A0A5Q4YW50</accession>
<keyword evidence="1" id="KW-0812">Transmembrane</keyword>
<feature type="transmembrane region" description="Helical" evidence="1">
    <location>
        <begin position="22"/>
        <end position="41"/>
    </location>
</feature>
<evidence type="ECO:0000313" key="2">
    <source>
        <dbReference type="EMBL" id="VVD29950.1"/>
    </source>
</evidence>
<keyword evidence="3" id="KW-1185">Reference proteome</keyword>
<sequence>MGKLLTIRRSISSLVADNPPRAVTFMLIGGAFPSPLVLYGLSSLNKSVSVETKTRSVNHFQSKRYFLHGAYHYAQASGVPDWSSLSYARRETT</sequence>
<dbReference type="KEGG" id="pdio:PDMSB3_3494"/>
<reference evidence="2 3" key="1">
    <citation type="submission" date="2019-08" db="EMBL/GenBank/DDBJ databases">
        <authorList>
            <person name="Herpell B J."/>
        </authorList>
    </citation>
    <scope>NUCLEOTIDE SEQUENCE [LARGE SCALE GENOMIC DNA]</scope>
    <source>
        <strain evidence="3">Msb3</strain>
    </source>
</reference>
<dbReference type="Proteomes" id="UP000325811">
    <property type="component" value="Chromosome I"/>
</dbReference>